<sequence length="147" mass="16204">MYVYLCGPMTGETYDEATSWRIYVERALSARSIGTISPLRGKAFLEVDGVLGNTNDSSPLESAEGIVTRDYWDVSRCDILLVNFLGAKIVSIGSCFEIAWAFERNIPIIIVMEKSGNVHEHCFISVCSGGFQVTSLAEAIELIERIS</sequence>
<proteinExistence type="predicted"/>
<comment type="caution">
    <text evidence="1">The sequence shown here is derived from an EMBL/GenBank/DDBJ whole genome shotgun (WGS) entry which is preliminary data.</text>
</comment>
<dbReference type="SUPFAM" id="SSF52309">
    <property type="entry name" value="N-(deoxy)ribosyltransferase-like"/>
    <property type="match status" value="1"/>
</dbReference>
<gene>
    <name evidence="1" type="ORF">LCGC14_1407400</name>
</gene>
<dbReference type="Pfam" id="PF05014">
    <property type="entry name" value="Nuc_deoxyrib_tr"/>
    <property type="match status" value="1"/>
</dbReference>
<reference evidence="1" key="1">
    <citation type="journal article" date="2015" name="Nature">
        <title>Complex archaea that bridge the gap between prokaryotes and eukaryotes.</title>
        <authorList>
            <person name="Spang A."/>
            <person name="Saw J.H."/>
            <person name="Jorgensen S.L."/>
            <person name="Zaremba-Niedzwiedzka K."/>
            <person name="Martijn J."/>
            <person name="Lind A.E."/>
            <person name="van Eijk R."/>
            <person name="Schleper C."/>
            <person name="Guy L."/>
            <person name="Ettema T.J."/>
        </authorList>
    </citation>
    <scope>NUCLEOTIDE SEQUENCE</scope>
</reference>
<dbReference type="Gene3D" id="3.40.50.450">
    <property type="match status" value="1"/>
</dbReference>
<dbReference type="EMBL" id="LAZR01009252">
    <property type="protein sequence ID" value="KKM73743.1"/>
    <property type="molecule type" value="Genomic_DNA"/>
</dbReference>
<evidence type="ECO:0008006" key="2">
    <source>
        <dbReference type="Google" id="ProtNLM"/>
    </source>
</evidence>
<accession>A0A0F9JVK2</accession>
<name>A0A0F9JVK2_9ZZZZ</name>
<protein>
    <recommendedName>
        <fullName evidence="2">Nucleoside 2-deoxyribosyltransferase</fullName>
    </recommendedName>
</protein>
<organism evidence="1">
    <name type="scientific">marine sediment metagenome</name>
    <dbReference type="NCBI Taxonomy" id="412755"/>
    <lineage>
        <taxon>unclassified sequences</taxon>
        <taxon>metagenomes</taxon>
        <taxon>ecological metagenomes</taxon>
    </lineage>
</organism>
<evidence type="ECO:0000313" key="1">
    <source>
        <dbReference type="EMBL" id="KKM73743.1"/>
    </source>
</evidence>
<dbReference type="AlphaFoldDB" id="A0A0F9JVK2"/>
<dbReference type="InterPro" id="IPR007710">
    <property type="entry name" value="Nucleoside_deoxyribTrfase"/>
</dbReference>